<protein>
    <recommendedName>
        <fullName evidence="2">Peptidase A2 domain-containing protein</fullName>
    </recommendedName>
</protein>
<dbReference type="InterPro" id="IPR001995">
    <property type="entry name" value="Peptidase_A2_cat"/>
</dbReference>
<dbReference type="SUPFAM" id="SSF50630">
    <property type="entry name" value="Acid proteases"/>
    <property type="match status" value="1"/>
</dbReference>
<dbReference type="Proteomes" id="UP001303046">
    <property type="component" value="Unassembled WGS sequence"/>
</dbReference>
<dbReference type="Gene3D" id="2.40.70.10">
    <property type="entry name" value="Acid Proteases"/>
    <property type="match status" value="1"/>
</dbReference>
<dbReference type="InterPro" id="IPR008737">
    <property type="entry name" value="DUF1758"/>
</dbReference>
<organism evidence="3 4">
    <name type="scientific">Necator americanus</name>
    <name type="common">Human hookworm</name>
    <dbReference type="NCBI Taxonomy" id="51031"/>
    <lineage>
        <taxon>Eukaryota</taxon>
        <taxon>Metazoa</taxon>
        <taxon>Ecdysozoa</taxon>
        <taxon>Nematoda</taxon>
        <taxon>Chromadorea</taxon>
        <taxon>Rhabditida</taxon>
        <taxon>Rhabditina</taxon>
        <taxon>Rhabditomorpha</taxon>
        <taxon>Strongyloidea</taxon>
        <taxon>Ancylostomatidae</taxon>
        <taxon>Bunostominae</taxon>
        <taxon>Necator</taxon>
    </lineage>
</organism>
<gene>
    <name evidence="3" type="primary">Necator_chrX.g23377</name>
    <name evidence="3" type="ORF">RB195_023214</name>
</gene>
<dbReference type="PROSITE" id="PS50175">
    <property type="entry name" value="ASP_PROT_RETROV"/>
    <property type="match status" value="1"/>
</dbReference>
<proteinExistence type="predicted"/>
<dbReference type="InterPro" id="IPR021109">
    <property type="entry name" value="Peptidase_aspartic_dom_sf"/>
</dbReference>
<evidence type="ECO:0000256" key="1">
    <source>
        <dbReference type="ARBA" id="ARBA00022801"/>
    </source>
</evidence>
<feature type="domain" description="Peptidase A2" evidence="2">
    <location>
        <begin position="1"/>
        <end position="16"/>
    </location>
</feature>
<dbReference type="EMBL" id="JAVFWL010000006">
    <property type="protein sequence ID" value="KAK6762409.1"/>
    <property type="molecule type" value="Genomic_DNA"/>
</dbReference>
<keyword evidence="4" id="KW-1185">Reference proteome</keyword>
<evidence type="ECO:0000313" key="4">
    <source>
        <dbReference type="Proteomes" id="UP001303046"/>
    </source>
</evidence>
<dbReference type="Pfam" id="PF05585">
    <property type="entry name" value="DUF1758"/>
    <property type="match status" value="1"/>
</dbReference>
<sequence>MEILFDTGADQSFISQRLADELGLECTKQKGFLMYTFGTDKPTPAHCETTQLELWDNDGRRHAVQLCTTPVLTGKGHPVHLGTEGREFVRQHHTSKICGVDLGMSVETDRHS</sequence>
<comment type="caution">
    <text evidence="3">The sequence shown here is derived from an EMBL/GenBank/DDBJ whole genome shotgun (WGS) entry which is preliminary data.</text>
</comment>
<reference evidence="3 4" key="1">
    <citation type="submission" date="2023-08" db="EMBL/GenBank/DDBJ databases">
        <title>A Necator americanus chromosomal reference genome.</title>
        <authorList>
            <person name="Ilik V."/>
            <person name="Petrzelkova K.J."/>
            <person name="Pardy F."/>
            <person name="Fuh T."/>
            <person name="Niatou-Singa F.S."/>
            <person name="Gouil Q."/>
            <person name="Baker L."/>
            <person name="Ritchie M.E."/>
            <person name="Jex A.R."/>
            <person name="Gazzola D."/>
            <person name="Li H."/>
            <person name="Toshio Fujiwara R."/>
            <person name="Zhan B."/>
            <person name="Aroian R.V."/>
            <person name="Pafco B."/>
            <person name="Schwarz E.M."/>
        </authorList>
    </citation>
    <scope>NUCLEOTIDE SEQUENCE [LARGE SCALE GENOMIC DNA]</scope>
    <source>
        <strain evidence="3 4">Aroian</strain>
        <tissue evidence="3">Whole animal</tissue>
    </source>
</reference>
<evidence type="ECO:0000259" key="2">
    <source>
        <dbReference type="PROSITE" id="PS50175"/>
    </source>
</evidence>
<name>A0ABR1EI99_NECAM</name>
<accession>A0ABR1EI99</accession>
<evidence type="ECO:0000313" key="3">
    <source>
        <dbReference type="EMBL" id="KAK6762409.1"/>
    </source>
</evidence>
<keyword evidence="1" id="KW-0378">Hydrolase</keyword>